<keyword evidence="11 14" id="KW-1015">Disulfide bond</keyword>
<evidence type="ECO:0000256" key="9">
    <source>
        <dbReference type="ARBA" id="ARBA00022737"/>
    </source>
</evidence>
<evidence type="ECO:0000256" key="6">
    <source>
        <dbReference type="ARBA" id="ARBA00022588"/>
    </source>
</evidence>
<keyword evidence="9" id="KW-0677">Repeat</keyword>
<evidence type="ECO:0000256" key="5">
    <source>
        <dbReference type="ARBA" id="ARBA00022525"/>
    </source>
</evidence>
<dbReference type="InterPro" id="IPR001314">
    <property type="entry name" value="Peptidase_S1A"/>
</dbReference>
<dbReference type="SMART" id="SM00032">
    <property type="entry name" value="CCP"/>
    <property type="match status" value="3"/>
</dbReference>
<dbReference type="SUPFAM" id="SSF53300">
    <property type="entry name" value="vWA-like"/>
    <property type="match status" value="1"/>
</dbReference>
<dbReference type="SUPFAM" id="SSF100895">
    <property type="entry name" value="Kazal-type serine protease inhibitors"/>
    <property type="match status" value="1"/>
</dbReference>
<feature type="chain" id="PRO_5034890980" description="C3/C5 convertase" evidence="16">
    <location>
        <begin position="22"/>
        <end position="1180"/>
    </location>
</feature>
<keyword evidence="12" id="KW-0325">Glycoprotein</keyword>
<evidence type="ECO:0000259" key="20">
    <source>
        <dbReference type="PROSITE" id="PS51465"/>
    </source>
</evidence>
<dbReference type="PANTHER" id="PTHR46393:SF7">
    <property type="entry name" value="COMPLEMENT C2"/>
    <property type="match status" value="1"/>
</dbReference>
<dbReference type="FunFam" id="2.40.10.10:FF:000068">
    <property type="entry name" value="transmembrane protease serine 2"/>
    <property type="match status" value="2"/>
</dbReference>
<evidence type="ECO:0000259" key="19">
    <source>
        <dbReference type="PROSITE" id="PS50923"/>
    </source>
</evidence>
<protein>
    <recommendedName>
        <fullName evidence="13">C3/C5 convertase</fullName>
    </recommendedName>
</protein>
<comment type="cofactor">
    <cofactor evidence="1">
        <name>Mn(2+)</name>
        <dbReference type="ChEBI" id="CHEBI:29035"/>
    </cofactor>
</comment>
<dbReference type="PROSITE" id="PS00135">
    <property type="entry name" value="TRYPSIN_SER"/>
    <property type="match status" value="2"/>
</dbReference>
<evidence type="ECO:0000256" key="8">
    <source>
        <dbReference type="ARBA" id="ARBA00022729"/>
    </source>
</evidence>
<evidence type="ECO:0000259" key="17">
    <source>
        <dbReference type="PROSITE" id="PS50234"/>
    </source>
</evidence>
<dbReference type="InterPro" id="IPR035976">
    <property type="entry name" value="Sushi/SCR/CCP_sf"/>
</dbReference>
<feature type="domain" description="Sushi" evidence="19">
    <location>
        <begin position="155"/>
        <end position="215"/>
    </location>
</feature>
<keyword evidence="10" id="KW-0391">Immunity</keyword>
<keyword evidence="6" id="KW-0399">Innate immunity</keyword>
<dbReference type="KEGG" id="aplc:110989111"/>
<feature type="disulfide bond" evidence="14">
    <location>
        <begin position="186"/>
        <end position="213"/>
    </location>
</feature>
<dbReference type="CDD" id="cd00104">
    <property type="entry name" value="KAZAL_FS"/>
    <property type="match status" value="1"/>
</dbReference>
<dbReference type="Proteomes" id="UP000694845">
    <property type="component" value="Unplaced"/>
</dbReference>
<dbReference type="RefSeq" id="XP_022108946.1">
    <property type="nucleotide sequence ID" value="XM_022253254.1"/>
</dbReference>
<feature type="domain" description="Peptidase S1" evidence="18">
    <location>
        <begin position="906"/>
        <end position="1179"/>
    </location>
</feature>
<dbReference type="Gene3D" id="2.40.10.10">
    <property type="entry name" value="Trypsin-like serine proteases"/>
    <property type="match status" value="2"/>
</dbReference>
<keyword evidence="21" id="KW-1185">Reference proteome</keyword>
<evidence type="ECO:0000256" key="4">
    <source>
        <dbReference type="ARBA" id="ARBA00004613"/>
    </source>
</evidence>
<evidence type="ECO:0000256" key="14">
    <source>
        <dbReference type="PROSITE-ProRule" id="PRU00302"/>
    </source>
</evidence>
<dbReference type="SUPFAM" id="SSF57535">
    <property type="entry name" value="Complement control module/SCR domain"/>
    <property type="match status" value="3"/>
</dbReference>
<evidence type="ECO:0000256" key="12">
    <source>
        <dbReference type="ARBA" id="ARBA00023180"/>
    </source>
</evidence>
<evidence type="ECO:0000256" key="1">
    <source>
        <dbReference type="ARBA" id="ARBA00001936"/>
    </source>
</evidence>
<dbReference type="Pfam" id="PF07648">
    <property type="entry name" value="Kazal_2"/>
    <property type="match status" value="1"/>
</dbReference>
<evidence type="ECO:0000256" key="10">
    <source>
        <dbReference type="ARBA" id="ARBA00022859"/>
    </source>
</evidence>
<dbReference type="SMART" id="SM00280">
    <property type="entry name" value="KAZAL"/>
    <property type="match status" value="1"/>
</dbReference>
<dbReference type="PANTHER" id="PTHR46393">
    <property type="entry name" value="SUSHI DOMAIN-CONTAINING PROTEIN"/>
    <property type="match status" value="1"/>
</dbReference>
<evidence type="ECO:0000256" key="15">
    <source>
        <dbReference type="RuleBase" id="RU363034"/>
    </source>
</evidence>
<dbReference type="Gene3D" id="3.40.50.410">
    <property type="entry name" value="von Willebrand factor, type A domain"/>
    <property type="match status" value="1"/>
</dbReference>
<dbReference type="PROSITE" id="PS50240">
    <property type="entry name" value="TRYPSIN_DOM"/>
    <property type="match status" value="2"/>
</dbReference>
<dbReference type="PROSITE" id="PS51257">
    <property type="entry name" value="PROKAR_LIPOPROTEIN"/>
    <property type="match status" value="1"/>
</dbReference>
<evidence type="ECO:0000313" key="21">
    <source>
        <dbReference type="Proteomes" id="UP000694845"/>
    </source>
</evidence>
<comment type="cofactor">
    <cofactor evidence="2">
        <name>Mg(2+)</name>
        <dbReference type="ChEBI" id="CHEBI:18420"/>
    </cofactor>
</comment>
<evidence type="ECO:0000256" key="13">
    <source>
        <dbReference type="ARBA" id="ARBA00029636"/>
    </source>
</evidence>
<evidence type="ECO:0000256" key="3">
    <source>
        <dbReference type="ARBA" id="ARBA00004241"/>
    </source>
</evidence>
<dbReference type="PROSITE" id="PS00134">
    <property type="entry name" value="TRYPSIN_HIS"/>
    <property type="match status" value="1"/>
</dbReference>
<evidence type="ECO:0000256" key="16">
    <source>
        <dbReference type="SAM" id="SignalP"/>
    </source>
</evidence>
<evidence type="ECO:0000256" key="11">
    <source>
        <dbReference type="ARBA" id="ARBA00023157"/>
    </source>
</evidence>
<dbReference type="PROSITE" id="PS50234">
    <property type="entry name" value="VWFA"/>
    <property type="match status" value="1"/>
</dbReference>
<dbReference type="GO" id="GO:0004252">
    <property type="term" value="F:serine-type endopeptidase activity"/>
    <property type="evidence" value="ECO:0007669"/>
    <property type="project" value="InterPro"/>
</dbReference>
<gene>
    <name evidence="22" type="primary">LOC110989111</name>
</gene>
<dbReference type="PROSITE" id="PS50923">
    <property type="entry name" value="SUSHI"/>
    <property type="match status" value="3"/>
</dbReference>
<accession>A0A8B7ZZD4</accession>
<dbReference type="PROSITE" id="PS51465">
    <property type="entry name" value="KAZAL_2"/>
    <property type="match status" value="1"/>
</dbReference>
<feature type="signal peptide" evidence="16">
    <location>
        <begin position="1"/>
        <end position="21"/>
    </location>
</feature>
<dbReference type="CDD" id="cd00190">
    <property type="entry name" value="Tryp_SPc"/>
    <property type="match status" value="2"/>
</dbReference>
<dbReference type="InterPro" id="IPR002035">
    <property type="entry name" value="VWF_A"/>
</dbReference>
<dbReference type="InterPro" id="IPR002350">
    <property type="entry name" value="Kazal_dom"/>
</dbReference>
<feature type="domain" description="VWFA" evidence="17">
    <location>
        <begin position="266"/>
        <end position="458"/>
    </location>
</feature>
<dbReference type="InterPro" id="IPR033116">
    <property type="entry name" value="TRYPSIN_SER"/>
</dbReference>
<keyword evidence="8 16" id="KW-0732">Signal</keyword>
<dbReference type="AlphaFoldDB" id="A0A8B7ZZD4"/>
<dbReference type="InterPro" id="IPR018114">
    <property type="entry name" value="TRYPSIN_HIS"/>
</dbReference>
<keyword evidence="15" id="KW-0378">Hydrolase</keyword>
<dbReference type="SUPFAM" id="SSF50494">
    <property type="entry name" value="Trypsin-like serine proteases"/>
    <property type="match status" value="2"/>
</dbReference>
<dbReference type="GO" id="GO:0045087">
    <property type="term" value="P:innate immune response"/>
    <property type="evidence" value="ECO:0007669"/>
    <property type="project" value="UniProtKB-KW"/>
</dbReference>
<keyword evidence="5" id="KW-0964">Secreted</keyword>
<comment type="caution">
    <text evidence="14">Lacks conserved residue(s) required for the propagation of feature annotation.</text>
</comment>
<dbReference type="CDD" id="cd01450">
    <property type="entry name" value="vWFA_subfamily_ECM"/>
    <property type="match status" value="1"/>
</dbReference>
<dbReference type="InterPro" id="IPR036058">
    <property type="entry name" value="Kazal_dom_sf"/>
</dbReference>
<evidence type="ECO:0000313" key="22">
    <source>
        <dbReference type="RefSeq" id="XP_022108946.1"/>
    </source>
</evidence>
<name>A0A8B7ZZD4_ACAPL</name>
<keyword evidence="15" id="KW-0720">Serine protease</keyword>
<dbReference type="SMART" id="SM00020">
    <property type="entry name" value="Tryp_SPc"/>
    <property type="match status" value="2"/>
</dbReference>
<dbReference type="InterPro" id="IPR001254">
    <property type="entry name" value="Trypsin_dom"/>
</dbReference>
<dbReference type="Pfam" id="PF00089">
    <property type="entry name" value="Trypsin"/>
    <property type="match status" value="2"/>
</dbReference>
<dbReference type="InterPro" id="IPR000436">
    <property type="entry name" value="Sushi_SCR_CCP_dom"/>
</dbReference>
<dbReference type="PRINTS" id="PR00722">
    <property type="entry name" value="CHYMOTRYPSIN"/>
</dbReference>
<dbReference type="Gene3D" id="3.30.60.30">
    <property type="match status" value="1"/>
</dbReference>
<dbReference type="GO" id="GO:0009986">
    <property type="term" value="C:cell surface"/>
    <property type="evidence" value="ECO:0007669"/>
    <property type="project" value="UniProtKB-SubCell"/>
</dbReference>
<dbReference type="Gene3D" id="2.10.70.10">
    <property type="entry name" value="Complement Module, domain 1"/>
    <property type="match status" value="3"/>
</dbReference>
<evidence type="ECO:0000256" key="2">
    <source>
        <dbReference type="ARBA" id="ARBA00001946"/>
    </source>
</evidence>
<dbReference type="Pfam" id="PF00084">
    <property type="entry name" value="Sushi"/>
    <property type="match status" value="3"/>
</dbReference>
<dbReference type="GO" id="GO:0005576">
    <property type="term" value="C:extracellular region"/>
    <property type="evidence" value="ECO:0007669"/>
    <property type="project" value="UniProtKB-SubCell"/>
</dbReference>
<organism evidence="21 22">
    <name type="scientific">Acanthaster planci</name>
    <name type="common">Crown-of-thorns starfish</name>
    <dbReference type="NCBI Taxonomy" id="133434"/>
    <lineage>
        <taxon>Eukaryota</taxon>
        <taxon>Metazoa</taxon>
        <taxon>Echinodermata</taxon>
        <taxon>Eleutherozoa</taxon>
        <taxon>Asterozoa</taxon>
        <taxon>Asteroidea</taxon>
        <taxon>Valvatacea</taxon>
        <taxon>Valvatida</taxon>
        <taxon>Acanthasteridae</taxon>
        <taxon>Acanthaster</taxon>
    </lineage>
</organism>
<dbReference type="SMART" id="SM00327">
    <property type="entry name" value="VWA"/>
    <property type="match status" value="1"/>
</dbReference>
<dbReference type="InterPro" id="IPR043504">
    <property type="entry name" value="Peptidase_S1_PA_chymotrypsin"/>
</dbReference>
<dbReference type="FunFam" id="2.40.10.10:FF:000054">
    <property type="entry name" value="Complement C1r subcomponent"/>
    <property type="match status" value="2"/>
</dbReference>
<dbReference type="Pfam" id="PF00092">
    <property type="entry name" value="VWA"/>
    <property type="match status" value="1"/>
</dbReference>
<reference evidence="22" key="1">
    <citation type="submission" date="2025-08" db="UniProtKB">
        <authorList>
            <consortium name="RefSeq"/>
        </authorList>
    </citation>
    <scope>IDENTIFICATION</scope>
</reference>
<feature type="domain" description="Sushi" evidence="19">
    <location>
        <begin position="24"/>
        <end position="93"/>
    </location>
</feature>
<dbReference type="CDD" id="cd00033">
    <property type="entry name" value="CCP"/>
    <property type="match status" value="3"/>
</dbReference>
<feature type="domain" description="Sushi" evidence="19">
    <location>
        <begin position="94"/>
        <end position="152"/>
    </location>
</feature>
<dbReference type="GO" id="GO:0006508">
    <property type="term" value="P:proteolysis"/>
    <property type="evidence" value="ECO:0007669"/>
    <property type="project" value="UniProtKB-KW"/>
</dbReference>
<dbReference type="InterPro" id="IPR009003">
    <property type="entry name" value="Peptidase_S1_PA"/>
</dbReference>
<dbReference type="OrthoDB" id="6127264at2759"/>
<feature type="domain" description="Peptidase S1" evidence="18">
    <location>
        <begin position="477"/>
        <end position="752"/>
    </location>
</feature>
<feature type="domain" description="Kazal-like" evidence="20">
    <location>
        <begin position="796"/>
        <end position="846"/>
    </location>
</feature>
<evidence type="ECO:0000256" key="7">
    <source>
        <dbReference type="ARBA" id="ARBA00022659"/>
    </source>
</evidence>
<keyword evidence="15" id="KW-0645">Protease</keyword>
<evidence type="ECO:0000259" key="18">
    <source>
        <dbReference type="PROSITE" id="PS50240"/>
    </source>
</evidence>
<comment type="subcellular location">
    <subcellularLocation>
        <location evidence="3">Cell surface</location>
    </subcellularLocation>
    <subcellularLocation>
        <location evidence="4">Secreted</location>
    </subcellularLocation>
</comment>
<dbReference type="GeneID" id="110989111"/>
<dbReference type="InterPro" id="IPR036465">
    <property type="entry name" value="vWFA_dom_sf"/>
</dbReference>
<proteinExistence type="predicted"/>
<keyword evidence="7 14" id="KW-0768">Sushi</keyword>
<feature type="disulfide bond" evidence="14">
    <location>
        <begin position="157"/>
        <end position="200"/>
    </location>
</feature>
<sequence length="1180" mass="130608">MDYSVAKTVISFTVLLTAASCSEVICPSILESEADIEHLQSNMENRNYRLGEVVDYHCDAGYRILGKTWRECSGPSLDFPNQTWSDLDPICSEVECPDPGDIQFEAGRYLESTNVGGSVRFSCRSGYSLRGSAVRFCQPDGMWNGTLTTCDHESFFCPNPGIPIGGRMVNAHKMRFREGEIVSYECKGNKVLIGSRQRECLKTRAWSGEPPTCQGPYDFEDTLKIASRFGREIEGIVADLQAPIIDQSPKDRRRRFIDPGYTQGMDIYFVFDASGSIPKAHFRYSLDLAKALVSKVGGADGPRRARYGACVFASWAQISFLVSDPQPSVEIVLLLIDGLIDQVNPEEIGQGTATGKALQLVHETMIPAAHDRPNAKKYLFLFTDGKPNVGGYIATARNEAATLRSRYGVEIHCIGIGAEVDRNELQEIASHPISEHLFFIRDYGEVGLLAQSITQQELDYSPCGYNKRPSDRRSPRIVGGEFSESGNWPWQVALFCDPNIAGCDDCVPTFFCGGSLIARKWVLSAAQCFRRCDVGDIRVYTGIIDKSQDSLLEFDPTKVYNLDGDDALIMHEAFNRYLDNDIALLRLSRNVTFSPNVRPICLPQPNMQDTELYSTNGAAYVAGWGSTYPYDTDVDCLDDTYRPTSPVLKELAIPVRTNRECRDSIQDHFRCSIVAAYKPAIAFCAGYSEGNLDACRGDSGGPVMRQLRTADGSRRWVQIGIVSWGEGCAQEGRYGIYTRLSAYKEWIHNHIGAGESPIQIHEHTSAGVDAPESPECNCEVWQECMDTKRDGEWTCRCIHPQHCDDVVGQEQCGSDGRTYASICKLKATACLLDLDIRVASQGPCPESPGLKDYSVYESPESSVDPDFLTTGGQNNESVPTRTASDQVTFDDCGYQENPRHRTWGTIAGGQHSEAGQWPWQVALFCHVNCTRCLPRFFCGGSLIARNWVLSAAHCFRQCKPSDIRVYTGIIDKSMSSLQYFDPALVYTLDGDHALIRHEAFNSDNLDNDIALLRLSCNVKLSSRVRTICMPHLALTGRTLYLPSGEPSMLAGWGTAQPYDYGNLCIDGIKPTSSLLRHVVVPVRTHAECRQSFLHHFQCATVSDYKPDIAFCAGVPEGGSDACKGDSGGPVMRQLTVADGTRRWVQIGIVSWGEGCAVEGRYGIYIRLSAYTDWIQEHVGA</sequence>
<feature type="disulfide bond" evidence="14">
    <location>
        <begin position="123"/>
        <end position="150"/>
    </location>
</feature>